<sequence length="320" mass="38574">MSFFLNKIVNFLENKNKVFFTFHLRPYLSSSVNKNTEKNNGDVAIIIQGPIVYEKNFTLETIKTYLKNFPGSHIVLSTWTGQDIKDFKKLKIDLILNEKPKNSGISNINYQIVSTYNGIIEAKKNNVTYVLKTRTDQRIYSEKALDYFKDILRIFPLETGKIPRGRIITTDINTFRFRPYSISDMTLFGFYEDMFNYWNLKTDEREETKFKYKNVLEWSKHRLCEVYLSTNYLEKIGKNLNWTISNSWKTYIEYFCIVDRSTIDLFWFKYEKNKEYRRRKYSGNFMDEEFGFVDWLKLYNSENFNNKYEYLLDKQIDEEI</sequence>
<organism evidence="1 2">
    <name type="scientific">Candidatus Campbellbacteria bacterium CG22_combo_CG10-13_8_21_14_all_36_13</name>
    <dbReference type="NCBI Taxonomy" id="1974529"/>
    <lineage>
        <taxon>Bacteria</taxon>
        <taxon>Candidatus Campbelliibacteriota</taxon>
    </lineage>
</organism>
<evidence type="ECO:0000313" key="2">
    <source>
        <dbReference type="Proteomes" id="UP000231143"/>
    </source>
</evidence>
<dbReference type="AlphaFoldDB" id="A0A2H0DXG7"/>
<dbReference type="Proteomes" id="UP000231143">
    <property type="component" value="Unassembled WGS sequence"/>
</dbReference>
<gene>
    <name evidence="1" type="ORF">COW81_03270</name>
</gene>
<comment type="caution">
    <text evidence="1">The sequence shown here is derived from an EMBL/GenBank/DDBJ whole genome shotgun (WGS) entry which is preliminary data.</text>
</comment>
<proteinExistence type="predicted"/>
<protein>
    <recommendedName>
        <fullName evidence="3">WavE lipopolysaccharide synthesis</fullName>
    </recommendedName>
</protein>
<dbReference type="InterPro" id="IPR011122">
    <property type="entry name" value="WavE"/>
</dbReference>
<dbReference type="EMBL" id="PCTT01000044">
    <property type="protein sequence ID" value="PIP86857.1"/>
    <property type="molecule type" value="Genomic_DNA"/>
</dbReference>
<reference evidence="1 2" key="1">
    <citation type="submission" date="2017-09" db="EMBL/GenBank/DDBJ databases">
        <title>Depth-based differentiation of microbial function through sediment-hosted aquifers and enrichment of novel symbionts in the deep terrestrial subsurface.</title>
        <authorList>
            <person name="Probst A.J."/>
            <person name="Ladd B."/>
            <person name="Jarett J.K."/>
            <person name="Geller-Mcgrath D.E."/>
            <person name="Sieber C.M."/>
            <person name="Emerson J.B."/>
            <person name="Anantharaman K."/>
            <person name="Thomas B.C."/>
            <person name="Malmstrom R."/>
            <person name="Stieglmeier M."/>
            <person name="Klingl A."/>
            <person name="Woyke T."/>
            <person name="Ryan C.M."/>
            <person name="Banfield J.F."/>
        </authorList>
    </citation>
    <scope>NUCLEOTIDE SEQUENCE [LARGE SCALE GENOMIC DNA]</scope>
    <source>
        <strain evidence="1">CG22_combo_CG10-13_8_21_14_all_36_13</strain>
    </source>
</reference>
<name>A0A2H0DXG7_9BACT</name>
<dbReference type="Pfam" id="PF07507">
    <property type="entry name" value="WavE"/>
    <property type="match status" value="1"/>
</dbReference>
<evidence type="ECO:0008006" key="3">
    <source>
        <dbReference type="Google" id="ProtNLM"/>
    </source>
</evidence>
<accession>A0A2H0DXG7</accession>
<evidence type="ECO:0000313" key="1">
    <source>
        <dbReference type="EMBL" id="PIP86857.1"/>
    </source>
</evidence>